<name>A0ABR1EFE6_NECAM</name>
<keyword evidence="3" id="KW-1185">Reference proteome</keyword>
<gene>
    <name evidence="2" type="primary">Necator_chrX.g22461</name>
    <name evidence="2" type="ORF">RB195_022298</name>
</gene>
<sequence length="201" mass="22337">MGIERQVHETKRKPSYSSITGAKGSLRQDRAIVLQLPRMYEDPSSFAFGILIHYSATTDTIFFGCSCGVNDSRNLECADAAAAGSRRRNTAKVEEDIPLMKFDAIETITTDQPEALCSALHDLRVLLQEEQRSSNPSFQKETQKSLSQLIHLVNDSDASHVQLLHSEGQNSLWVGEGIAMQDDAQNEKEVVMGNLEFMEGF</sequence>
<evidence type="ECO:0000313" key="2">
    <source>
        <dbReference type="EMBL" id="KAK6761178.1"/>
    </source>
</evidence>
<feature type="region of interest" description="Disordered" evidence="1">
    <location>
        <begin position="1"/>
        <end position="21"/>
    </location>
</feature>
<evidence type="ECO:0000313" key="3">
    <source>
        <dbReference type="Proteomes" id="UP001303046"/>
    </source>
</evidence>
<protein>
    <submittedName>
        <fullName evidence="2">Uncharacterized protein</fullName>
    </submittedName>
</protein>
<dbReference type="Proteomes" id="UP001303046">
    <property type="component" value="Unassembled WGS sequence"/>
</dbReference>
<evidence type="ECO:0000256" key="1">
    <source>
        <dbReference type="SAM" id="MobiDB-lite"/>
    </source>
</evidence>
<proteinExistence type="predicted"/>
<accession>A0ABR1EFE6</accession>
<organism evidence="2 3">
    <name type="scientific">Necator americanus</name>
    <name type="common">Human hookworm</name>
    <dbReference type="NCBI Taxonomy" id="51031"/>
    <lineage>
        <taxon>Eukaryota</taxon>
        <taxon>Metazoa</taxon>
        <taxon>Ecdysozoa</taxon>
        <taxon>Nematoda</taxon>
        <taxon>Chromadorea</taxon>
        <taxon>Rhabditida</taxon>
        <taxon>Rhabditina</taxon>
        <taxon>Rhabditomorpha</taxon>
        <taxon>Strongyloidea</taxon>
        <taxon>Ancylostomatidae</taxon>
        <taxon>Bunostominae</taxon>
        <taxon>Necator</taxon>
    </lineage>
</organism>
<dbReference type="EMBL" id="JAVFWL010000006">
    <property type="protein sequence ID" value="KAK6761178.1"/>
    <property type="molecule type" value="Genomic_DNA"/>
</dbReference>
<reference evidence="2 3" key="1">
    <citation type="submission" date="2023-08" db="EMBL/GenBank/DDBJ databases">
        <title>A Necator americanus chromosomal reference genome.</title>
        <authorList>
            <person name="Ilik V."/>
            <person name="Petrzelkova K.J."/>
            <person name="Pardy F."/>
            <person name="Fuh T."/>
            <person name="Niatou-Singa F.S."/>
            <person name="Gouil Q."/>
            <person name="Baker L."/>
            <person name="Ritchie M.E."/>
            <person name="Jex A.R."/>
            <person name="Gazzola D."/>
            <person name="Li H."/>
            <person name="Toshio Fujiwara R."/>
            <person name="Zhan B."/>
            <person name="Aroian R.V."/>
            <person name="Pafco B."/>
            <person name="Schwarz E.M."/>
        </authorList>
    </citation>
    <scope>NUCLEOTIDE SEQUENCE [LARGE SCALE GENOMIC DNA]</scope>
    <source>
        <strain evidence="2 3">Aroian</strain>
        <tissue evidence="2">Whole animal</tissue>
    </source>
</reference>
<comment type="caution">
    <text evidence="2">The sequence shown here is derived from an EMBL/GenBank/DDBJ whole genome shotgun (WGS) entry which is preliminary data.</text>
</comment>